<feature type="compositionally biased region" description="Polar residues" evidence="1">
    <location>
        <begin position="201"/>
        <end position="220"/>
    </location>
</feature>
<dbReference type="CDD" id="cd09279">
    <property type="entry name" value="RNase_HI_like"/>
    <property type="match status" value="1"/>
</dbReference>
<dbReference type="SUPFAM" id="SSF53098">
    <property type="entry name" value="Ribonuclease H-like"/>
    <property type="match status" value="1"/>
</dbReference>
<evidence type="ECO:0000313" key="5">
    <source>
        <dbReference type="Proteomes" id="UP000265520"/>
    </source>
</evidence>
<dbReference type="PANTHER" id="PTHR48475:SF2">
    <property type="entry name" value="RIBONUCLEASE H"/>
    <property type="match status" value="1"/>
</dbReference>
<dbReference type="Proteomes" id="UP000265520">
    <property type="component" value="Unassembled WGS sequence"/>
</dbReference>
<feature type="domain" description="RNase H type-1" evidence="3">
    <location>
        <begin position="1297"/>
        <end position="1425"/>
    </location>
</feature>
<feature type="region of interest" description="Disordered" evidence="1">
    <location>
        <begin position="107"/>
        <end position="265"/>
    </location>
</feature>
<dbReference type="PROSITE" id="PS50879">
    <property type="entry name" value="RNASE_H_1"/>
    <property type="match status" value="1"/>
</dbReference>
<feature type="region of interest" description="Disordered" evidence="1">
    <location>
        <begin position="556"/>
        <end position="575"/>
    </location>
</feature>
<dbReference type="CDD" id="cd01647">
    <property type="entry name" value="RT_LTR"/>
    <property type="match status" value="1"/>
</dbReference>
<dbReference type="Gene3D" id="3.30.420.10">
    <property type="entry name" value="Ribonuclease H-like superfamily/Ribonuclease H"/>
    <property type="match status" value="1"/>
</dbReference>
<dbReference type="Gene3D" id="3.30.70.270">
    <property type="match status" value="2"/>
</dbReference>
<feature type="compositionally biased region" description="Basic and acidic residues" evidence="1">
    <location>
        <begin position="441"/>
        <end position="462"/>
    </location>
</feature>
<keyword evidence="4" id="KW-0548">Nucleotidyltransferase</keyword>
<evidence type="ECO:0000259" key="3">
    <source>
        <dbReference type="PROSITE" id="PS50879"/>
    </source>
</evidence>
<keyword evidence="4" id="KW-0695">RNA-directed DNA polymerase</keyword>
<gene>
    <name evidence="4" type="ORF">A2U01_0000517</name>
</gene>
<dbReference type="InterPro" id="IPR000477">
    <property type="entry name" value="RT_dom"/>
</dbReference>
<feature type="region of interest" description="Disordered" evidence="1">
    <location>
        <begin position="430"/>
        <end position="473"/>
    </location>
</feature>
<dbReference type="Pfam" id="PF00078">
    <property type="entry name" value="RVT_1"/>
    <property type="match status" value="1"/>
</dbReference>
<feature type="compositionally biased region" description="Polar residues" evidence="1">
    <location>
        <begin position="1"/>
        <end position="14"/>
    </location>
</feature>
<dbReference type="CDD" id="cd00303">
    <property type="entry name" value="retropepsin_like"/>
    <property type="match status" value="1"/>
</dbReference>
<evidence type="ECO:0000259" key="2">
    <source>
        <dbReference type="PROSITE" id="PS50878"/>
    </source>
</evidence>
<dbReference type="Pfam" id="PF13456">
    <property type="entry name" value="RVT_3"/>
    <property type="match status" value="1"/>
</dbReference>
<dbReference type="Pfam" id="PF17919">
    <property type="entry name" value="RT_RNaseH_2"/>
    <property type="match status" value="1"/>
</dbReference>
<dbReference type="PANTHER" id="PTHR48475">
    <property type="entry name" value="RIBONUCLEASE H"/>
    <property type="match status" value="1"/>
</dbReference>
<reference evidence="4 5" key="1">
    <citation type="journal article" date="2018" name="Front. Plant Sci.">
        <title>Red Clover (Trifolium pratense) and Zigzag Clover (T. medium) - A Picture of Genomic Similarities and Differences.</title>
        <authorList>
            <person name="Dluhosova J."/>
            <person name="Istvanek J."/>
            <person name="Nedelnik J."/>
            <person name="Repkova J."/>
        </authorList>
    </citation>
    <scope>NUCLEOTIDE SEQUENCE [LARGE SCALE GENOMIC DNA]</scope>
    <source>
        <strain evidence="5">cv. 10/8</strain>
        <tissue evidence="4">Leaf</tissue>
    </source>
</reference>
<feature type="domain" description="Reverse transcriptase" evidence="2">
    <location>
        <begin position="820"/>
        <end position="1127"/>
    </location>
</feature>
<keyword evidence="4" id="KW-0808">Transferase</keyword>
<dbReference type="Gene3D" id="3.10.10.10">
    <property type="entry name" value="HIV Type 1 Reverse Transcriptase, subunit A, domain 1"/>
    <property type="match status" value="1"/>
</dbReference>
<name>A0A392LXR9_9FABA</name>
<evidence type="ECO:0000313" key="4">
    <source>
        <dbReference type="EMBL" id="MCH79761.1"/>
    </source>
</evidence>
<dbReference type="InterPro" id="IPR036397">
    <property type="entry name" value="RNaseH_sf"/>
</dbReference>
<accession>A0A392LXR9</accession>
<organism evidence="4 5">
    <name type="scientific">Trifolium medium</name>
    <dbReference type="NCBI Taxonomy" id="97028"/>
    <lineage>
        <taxon>Eukaryota</taxon>
        <taxon>Viridiplantae</taxon>
        <taxon>Streptophyta</taxon>
        <taxon>Embryophyta</taxon>
        <taxon>Tracheophyta</taxon>
        <taxon>Spermatophyta</taxon>
        <taxon>Magnoliopsida</taxon>
        <taxon>eudicotyledons</taxon>
        <taxon>Gunneridae</taxon>
        <taxon>Pentapetalae</taxon>
        <taxon>rosids</taxon>
        <taxon>fabids</taxon>
        <taxon>Fabales</taxon>
        <taxon>Fabaceae</taxon>
        <taxon>Papilionoideae</taxon>
        <taxon>50 kb inversion clade</taxon>
        <taxon>NPAAA clade</taxon>
        <taxon>Hologalegina</taxon>
        <taxon>IRL clade</taxon>
        <taxon>Trifolieae</taxon>
        <taxon>Trifolium</taxon>
    </lineage>
</organism>
<feature type="region of interest" description="Disordered" evidence="1">
    <location>
        <begin position="820"/>
        <end position="887"/>
    </location>
</feature>
<feature type="compositionally biased region" description="Basic and acidic residues" evidence="1">
    <location>
        <begin position="849"/>
        <end position="883"/>
    </location>
</feature>
<dbReference type="PROSITE" id="PS50878">
    <property type="entry name" value="RT_POL"/>
    <property type="match status" value="1"/>
</dbReference>
<dbReference type="InterPro" id="IPR043502">
    <property type="entry name" value="DNA/RNA_pol_sf"/>
</dbReference>
<dbReference type="EMBL" id="LXQA010000347">
    <property type="protein sequence ID" value="MCH79761.1"/>
    <property type="molecule type" value="Genomic_DNA"/>
</dbReference>
<dbReference type="InterPro" id="IPR012337">
    <property type="entry name" value="RNaseH-like_sf"/>
</dbReference>
<keyword evidence="5" id="KW-1185">Reference proteome</keyword>
<dbReference type="GO" id="GO:0003964">
    <property type="term" value="F:RNA-directed DNA polymerase activity"/>
    <property type="evidence" value="ECO:0007669"/>
    <property type="project" value="UniProtKB-KW"/>
</dbReference>
<dbReference type="GO" id="GO:0004523">
    <property type="term" value="F:RNA-DNA hybrid ribonuclease activity"/>
    <property type="evidence" value="ECO:0007669"/>
    <property type="project" value="InterPro"/>
</dbReference>
<proteinExistence type="predicted"/>
<comment type="caution">
    <text evidence="4">The sequence shown here is derived from an EMBL/GenBank/DDBJ whole genome shotgun (WGS) entry which is preliminary data.</text>
</comment>
<dbReference type="InterPro" id="IPR043128">
    <property type="entry name" value="Rev_trsase/Diguanyl_cyclase"/>
</dbReference>
<dbReference type="InterPro" id="IPR002156">
    <property type="entry name" value="RNaseH_domain"/>
</dbReference>
<dbReference type="GO" id="GO:0003676">
    <property type="term" value="F:nucleic acid binding"/>
    <property type="evidence" value="ECO:0007669"/>
    <property type="project" value="InterPro"/>
</dbReference>
<feature type="non-terminal residue" evidence="4">
    <location>
        <position position="1491"/>
    </location>
</feature>
<dbReference type="InterPro" id="IPR041577">
    <property type="entry name" value="RT_RNaseH_2"/>
</dbReference>
<feature type="compositionally biased region" description="Basic and acidic residues" evidence="1">
    <location>
        <begin position="153"/>
        <end position="175"/>
    </location>
</feature>
<feature type="compositionally biased region" description="Polar residues" evidence="1">
    <location>
        <begin position="464"/>
        <end position="473"/>
    </location>
</feature>
<evidence type="ECO:0000256" key="1">
    <source>
        <dbReference type="SAM" id="MobiDB-lite"/>
    </source>
</evidence>
<sequence>MASSSVQNTNNNDDQIVETPASPLREHNTVISPVRNAEKQTVPETDPRDGEEVSVSSDEEGALVITERRVGKLPHSATEEKLVDTAQQVTTVATSDFQALIAALKETTETIKDQGRRLDALEANQRRKPANSPQRRRDATPPPRQGAVKHRRPALERVDLPDKKRDRTPPMREGRSSPGKRGKGVEYRHHSPQGLKLMAKQGTSGSRPQHDGQLSNISRSPTPPQGDSPPRSGDENSPTGSDETDPRCPLSKSILHAPIPKGFEKPPSLPVYDGLTDPDDHIANINANLDFRMVKGAIRCRLFPTTLRKGAMAWYQSLPPQSISSWKDLTDQFCKHFTASRKHPKSEVALEAIYQGDEEPLRSFIDRFNKEAVQVETPDYMKKFLLQRGLRPNSDFARAVGIEKPPTWSSLLTKAKAYIDYEEIQAADYARQSRAGNNNDPPRETAHRGRDRRRGDKPRESRGPPSTFSNYTPLNKSREVILAECNSSEFTKAGVRWPKQTPYKPGQDRGRYCKFHKSYGHYTDDCIQLKDAIEILIRNGQLKEFVKKNNNARQDAAGSSAAVEELPPPSGQHGSKQVAMCVSRIEDFTTPIPFGVTYTAPTLSTWEYFTDSLVISGGRIDKHTIGSIKRKFEELIDIASNMNATLDKGKGRSMPLAFYLEELPGGTANFQIPLLVRADMANMDVRRVLIDPGSSCDIMYSGLFKTLQLDETHLTPYLGSDLSGFNGATTKPWGYVDLIVTFGSEETAKSIRVKFLVVDCPSLYQCIIGRTAIADLVAVPSTAHLKMKYYTHKGQVATLHGDIEAARRCFDAASKGLDYIGKAPDSKKPKPSPDTPPKLPGPDTNSVDLDSRFSKKENKEEKKLRKEAKELEEASKEHQRPIPDGEFELVQFGDDPNRGVKIGTGLPNLARKQLKACLRENADLFAWHASEMPGLDPNVACHQLTVDPLASAVVQRRRKQSPEKAEAAEKAVKDLLEANFISEARACPKDAYPLPCIDKLVDNSSGFKLLSFMDAYSGYNQIPMAVADREKTAFMTESGNYYYKVMPFGLKNAGATYQQMMNKVFRAEIGDMLEVYMDDMIVKSHEEVDHAAHLRKVFEQAKKYNLRFNPEKCTFGVRAGKFLGFYLTERGIEANPDKCRAFTEFPTPRDKKSIQSLNGMLTSLSRFVAKSAQHALPFFKLLRKEAVFEWTEECEQALQHLKKALSEPPVLSRPDVGEVLYLYLSVTSEAISAALVRETAEGQKPVYFTSKALQGPELRYQQIEKMALALINAARRLRHYFLAHTIIVRTDQPIKALLGRPDMAGGASSATGAGAGIILENEDGIVVEVSLALSFPTSNNQAEYEAFLAGLRLAEDLQAKEIKIFTDSQLVASQVLGEYQAKNDNLSEYLVLVKEKISKFESAEVQHVPRGHNKRADILSKLASTKKKGENKSVIQETLPRPSIEKPDNFLDVNIIGDRNCWMTPVFNFLEHGTLPDEQKEAAVVRRRACA</sequence>
<dbReference type="SUPFAM" id="SSF56672">
    <property type="entry name" value="DNA/RNA polymerases"/>
    <property type="match status" value="1"/>
</dbReference>
<feature type="region of interest" description="Disordered" evidence="1">
    <location>
        <begin position="1"/>
        <end position="77"/>
    </location>
</feature>
<dbReference type="InterPro" id="IPR005162">
    <property type="entry name" value="Retrotrans_gag_dom"/>
</dbReference>
<protein>
    <submittedName>
        <fullName evidence="4">RNA-directed DNA polymerase (Reverse transcriptase)</fullName>
    </submittedName>
</protein>
<dbReference type="Pfam" id="PF03732">
    <property type="entry name" value="Retrotrans_gag"/>
    <property type="match status" value="1"/>
</dbReference>
<feature type="compositionally biased region" description="Basic and acidic residues" evidence="1">
    <location>
        <begin position="107"/>
        <end position="120"/>
    </location>
</feature>